<gene>
    <name evidence="2" type="ORF">TEOVI_000912400</name>
</gene>
<keyword evidence="3" id="KW-1185">Reference proteome</keyword>
<name>A0A1G4I317_TRYEQ</name>
<proteinExistence type="predicted"/>
<dbReference type="EMBL" id="CZPT02000501">
    <property type="protein sequence ID" value="SCU66106.1"/>
    <property type="molecule type" value="Genomic_DNA"/>
</dbReference>
<dbReference type="RefSeq" id="XP_067077594.1">
    <property type="nucleotide sequence ID" value="XM_067221493.1"/>
</dbReference>
<comment type="caution">
    <text evidence="2">The sequence shown here is derived from an EMBL/GenBank/DDBJ whole genome shotgun (WGS) entry which is preliminary data.</text>
</comment>
<keyword evidence="1" id="KW-0732">Signal</keyword>
<dbReference type="Gene3D" id="1.10.3680.10">
    <property type="entry name" value="TerB-like"/>
    <property type="match status" value="1"/>
</dbReference>
<dbReference type="InterPro" id="IPR029024">
    <property type="entry name" value="TerB-like"/>
</dbReference>
<sequence>MFRISSCFHSFFLNAVRCTFIADVLYGCRYSPHIGMCHHPYVYVKTVLFCVSSRPEQRLEREYMRGLIEHLVACDAKHDTQTKLELMRFVDVVPAAASLGGSGHSEVLSAGKMGGESGMSSFFTGTLFPAVLGHVLLYDAVCVCMSGGLYDDAARDCVAQVAARLGVSQHGREMIEKAAIREHQLAAMKRQLLLLPETPPLR</sequence>
<feature type="chain" id="PRO_5009235151" evidence="1">
    <location>
        <begin position="19"/>
        <end position="202"/>
    </location>
</feature>
<evidence type="ECO:0000313" key="2">
    <source>
        <dbReference type="EMBL" id="SCU66106.1"/>
    </source>
</evidence>
<dbReference type="AlphaFoldDB" id="A0A1G4I317"/>
<evidence type="ECO:0000313" key="3">
    <source>
        <dbReference type="Proteomes" id="UP000195570"/>
    </source>
</evidence>
<protein>
    <submittedName>
        <fullName evidence="2">Uncharacterized protein</fullName>
    </submittedName>
</protein>
<evidence type="ECO:0000256" key="1">
    <source>
        <dbReference type="SAM" id="SignalP"/>
    </source>
</evidence>
<feature type="signal peptide" evidence="1">
    <location>
        <begin position="1"/>
        <end position="18"/>
    </location>
</feature>
<organism evidence="2 3">
    <name type="scientific">Trypanosoma equiperdum</name>
    <dbReference type="NCBI Taxonomy" id="5694"/>
    <lineage>
        <taxon>Eukaryota</taxon>
        <taxon>Discoba</taxon>
        <taxon>Euglenozoa</taxon>
        <taxon>Kinetoplastea</taxon>
        <taxon>Metakinetoplastina</taxon>
        <taxon>Trypanosomatida</taxon>
        <taxon>Trypanosomatidae</taxon>
        <taxon>Trypanosoma</taxon>
    </lineage>
</organism>
<dbReference type="VEuPathDB" id="TriTrypDB:TEOVI_000912400"/>
<dbReference type="GeneID" id="92383058"/>
<reference evidence="2" key="1">
    <citation type="submission" date="2016-09" db="EMBL/GenBank/DDBJ databases">
        <authorList>
            <person name="Hebert L."/>
            <person name="Moumen B."/>
        </authorList>
    </citation>
    <scope>NUCLEOTIDE SEQUENCE [LARGE SCALE GENOMIC DNA]</scope>
    <source>
        <strain evidence="2">OVI</strain>
    </source>
</reference>
<dbReference type="Proteomes" id="UP000195570">
    <property type="component" value="Unassembled WGS sequence"/>
</dbReference>
<accession>A0A1G4I317</accession>